<keyword evidence="6" id="KW-0282">Flagellum</keyword>
<evidence type="ECO:0000256" key="3">
    <source>
        <dbReference type="ARBA" id="ARBA00022795"/>
    </source>
</evidence>
<keyword evidence="6" id="KW-0969">Cilium</keyword>
<keyword evidence="7" id="KW-1185">Reference proteome</keyword>
<dbReference type="InterPro" id="IPR001635">
    <property type="entry name" value="Flag_hook_Flik"/>
</dbReference>
<dbReference type="PRINTS" id="PR01007">
    <property type="entry name" value="FLGHOOKFLIK"/>
</dbReference>
<feature type="compositionally biased region" description="Polar residues" evidence="4">
    <location>
        <begin position="23"/>
        <end position="53"/>
    </location>
</feature>
<accession>A0A346NJN9</accession>
<dbReference type="RefSeq" id="WP_117315768.1">
    <property type="nucleotide sequence ID" value="NZ_CP031769.1"/>
</dbReference>
<dbReference type="Proteomes" id="UP000262073">
    <property type="component" value="Chromosome"/>
</dbReference>
<evidence type="ECO:0000256" key="4">
    <source>
        <dbReference type="SAM" id="MobiDB-lite"/>
    </source>
</evidence>
<dbReference type="PANTHER" id="PTHR37533">
    <property type="entry name" value="FLAGELLAR HOOK-LENGTH CONTROL PROTEIN"/>
    <property type="match status" value="1"/>
</dbReference>
<evidence type="ECO:0000256" key="1">
    <source>
        <dbReference type="ARBA" id="ARBA00003944"/>
    </source>
</evidence>
<proteinExistence type="inferred from homology"/>
<keyword evidence="3" id="KW-1005">Bacterial flagellum biogenesis</keyword>
<name>A0A346NJN9_9ALTE</name>
<organism evidence="6 7">
    <name type="scientific">Salinimonas sediminis</name>
    <dbReference type="NCBI Taxonomy" id="2303538"/>
    <lineage>
        <taxon>Bacteria</taxon>
        <taxon>Pseudomonadati</taxon>
        <taxon>Pseudomonadota</taxon>
        <taxon>Gammaproteobacteria</taxon>
        <taxon>Alteromonadales</taxon>
        <taxon>Alteromonadaceae</taxon>
        <taxon>Alteromonas/Salinimonas group</taxon>
        <taxon>Salinimonas</taxon>
    </lineage>
</organism>
<evidence type="ECO:0000256" key="2">
    <source>
        <dbReference type="ARBA" id="ARBA00009149"/>
    </source>
</evidence>
<reference evidence="6 7" key="1">
    <citation type="submission" date="2018-08" db="EMBL/GenBank/DDBJ databases">
        <title>Salinimonas sediminis sp. nov., a piezophilic bacterium isolated from a deep-sea sediment sample from the New Britain Trench.</title>
        <authorList>
            <person name="Cao J."/>
        </authorList>
    </citation>
    <scope>NUCLEOTIDE SEQUENCE [LARGE SCALE GENOMIC DNA]</scope>
    <source>
        <strain evidence="6 7">N102</strain>
    </source>
</reference>
<gene>
    <name evidence="6" type="ORF">D0Y50_04750</name>
</gene>
<dbReference type="GO" id="GO:0009424">
    <property type="term" value="C:bacterial-type flagellum hook"/>
    <property type="evidence" value="ECO:0007669"/>
    <property type="project" value="InterPro"/>
</dbReference>
<comment type="similarity">
    <text evidence="2">Belongs to the FliK family.</text>
</comment>
<feature type="region of interest" description="Disordered" evidence="4">
    <location>
        <begin position="547"/>
        <end position="599"/>
    </location>
</feature>
<dbReference type="CDD" id="cd17470">
    <property type="entry name" value="T3SS_Flik_C"/>
    <property type="match status" value="1"/>
</dbReference>
<feature type="compositionally biased region" description="Low complexity" evidence="4">
    <location>
        <begin position="65"/>
        <end position="105"/>
    </location>
</feature>
<dbReference type="KEGG" id="salm:D0Y50_04750"/>
<dbReference type="AlphaFoldDB" id="A0A346NJN9"/>
<evidence type="ECO:0000259" key="5">
    <source>
        <dbReference type="Pfam" id="PF02120"/>
    </source>
</evidence>
<sequence length="599" mass="62634">MMQQVAPKRQDVAALPIDIGGSPAQSSPSTADSAFSEAMQQANHGTPRNTSNAPAHKQINPDNQATNKARSEAASAASPAATEQASHSADNDAAVAAPASEDLPANPVAAQQQEDDAIDWLAYVDRIRGLKDDEAQANSTHVEAGEGKPVHNTDLVGLLSGELDRLNEQLLEEAATTPGAGDQQHITPIPVLVGTLSKEIVKQLSALAEEGSDDGDDSGPDIEALAAALLEGLAQQNNADGSETDSQHQSQDFMAELARLQQNNEATGNADAELLAALLKTEINALAQGNGAADNSGQAGAALTADSELLEQLAGLSQAGQQQLSQAISERVIDLLPSTTSEAQKGQIAESIAGGLQEMQDQLAQGHQPGFSIKDMISQAVSEAEVAITSVMQHSLDQQLSQLASVLTATQASTQAAAAQLTPTMAVTSADAMHIEQAQLRNETVVSTRQAETQEQAVNIAQPDGQKQLTEKVRWMVNSRNMMAEIRLDPPEMGSMQVRVNVQGDAASVSFVVQSAQTRDALNDAEPRLREMLAEQGIELGQSSVEQQAGNNAGEDNQEGSRSANGRGGNGATGTDDETQTIAEQPLTRRALGGIDDYA</sequence>
<dbReference type="PANTHER" id="PTHR37533:SF2">
    <property type="entry name" value="FLAGELLAR HOOK-LENGTH CONTROL PROTEIN"/>
    <property type="match status" value="1"/>
</dbReference>
<comment type="function">
    <text evidence="1">Controls the length of the flagellar hook.</text>
</comment>
<dbReference type="InterPro" id="IPR038610">
    <property type="entry name" value="FliK-like_C_sf"/>
</dbReference>
<protein>
    <submittedName>
        <fullName evidence="6">Flagellar hook-length control protein FliK</fullName>
    </submittedName>
</protein>
<dbReference type="Gene3D" id="3.30.750.140">
    <property type="match status" value="1"/>
</dbReference>
<feature type="region of interest" description="Disordered" evidence="4">
    <location>
        <begin position="1"/>
        <end position="114"/>
    </location>
</feature>
<dbReference type="Pfam" id="PF02120">
    <property type="entry name" value="Flg_hook"/>
    <property type="match status" value="1"/>
</dbReference>
<dbReference type="EMBL" id="CP031769">
    <property type="protein sequence ID" value="AXR05746.1"/>
    <property type="molecule type" value="Genomic_DNA"/>
</dbReference>
<dbReference type="InterPro" id="IPR021136">
    <property type="entry name" value="Flagellar_hook_control-like_C"/>
</dbReference>
<keyword evidence="6" id="KW-0966">Cell projection</keyword>
<dbReference type="OrthoDB" id="1792985at2"/>
<evidence type="ECO:0000313" key="6">
    <source>
        <dbReference type="EMBL" id="AXR05746.1"/>
    </source>
</evidence>
<feature type="domain" description="Flagellar hook-length control protein-like C-terminal" evidence="5">
    <location>
        <begin position="471"/>
        <end position="553"/>
    </location>
</feature>
<evidence type="ECO:0000313" key="7">
    <source>
        <dbReference type="Proteomes" id="UP000262073"/>
    </source>
</evidence>
<dbReference type="GO" id="GO:0044780">
    <property type="term" value="P:bacterial-type flagellum assembly"/>
    <property type="evidence" value="ECO:0007669"/>
    <property type="project" value="InterPro"/>
</dbReference>
<dbReference type="InterPro" id="IPR052563">
    <property type="entry name" value="FliK"/>
</dbReference>